<dbReference type="GO" id="GO:0046872">
    <property type="term" value="F:metal ion binding"/>
    <property type="evidence" value="ECO:0007669"/>
    <property type="project" value="UniProtKB-KW"/>
</dbReference>
<evidence type="ECO:0000256" key="1">
    <source>
        <dbReference type="ARBA" id="ARBA00007749"/>
    </source>
</evidence>
<keyword evidence="4" id="KW-0862">Zinc</keyword>
<sequence>MLIDSVIDGENLCTPEFIYPDVDPAEFEKYTNHYESVTGSFVVSIGSFLVRYNDKVVLFDVGLGPKPIYPMTGGALRSSLIALGVDPAEVTDIVFTHLHFDHYGWISHNGEAVFPNATLHCDKRDWDFFVDGHRHVPEWESMASTPETDAAPIKFAPFRDSIRFWEGGGCEILPGITTIDAPGHTPGTVVFELSSSGERGLILGDLVHTIPEFLEVWPFLVAEDQAAARRSILAIRELACRDELPCVGSHFPGLRWGRISREGDAYAWKGIADQ</sequence>
<dbReference type="Gene3D" id="3.60.15.10">
    <property type="entry name" value="Ribonuclease Z/Hydroxyacylglutathione hydrolase-like"/>
    <property type="match status" value="1"/>
</dbReference>
<dbReference type="InterPro" id="IPR036866">
    <property type="entry name" value="RibonucZ/Hydroxyglut_hydro"/>
</dbReference>
<name>A0AAE4UZC2_9NOCA</name>
<dbReference type="AlphaFoldDB" id="A0AAE4UZC2"/>
<dbReference type="GO" id="GO:0016787">
    <property type="term" value="F:hydrolase activity"/>
    <property type="evidence" value="ECO:0007669"/>
    <property type="project" value="UniProtKB-KW"/>
</dbReference>
<protein>
    <submittedName>
        <fullName evidence="6">MBL fold metallo-hydrolase</fullName>
    </submittedName>
</protein>
<dbReference type="PANTHER" id="PTHR42978">
    <property type="entry name" value="QUORUM-QUENCHING LACTONASE YTNP-RELATED-RELATED"/>
    <property type="match status" value="1"/>
</dbReference>
<evidence type="ECO:0000313" key="7">
    <source>
        <dbReference type="Proteomes" id="UP001185863"/>
    </source>
</evidence>
<evidence type="ECO:0000256" key="4">
    <source>
        <dbReference type="ARBA" id="ARBA00022833"/>
    </source>
</evidence>
<keyword evidence="3" id="KW-0378">Hydrolase</keyword>
<dbReference type="SMART" id="SM00849">
    <property type="entry name" value="Lactamase_B"/>
    <property type="match status" value="1"/>
</dbReference>
<dbReference type="InterPro" id="IPR051013">
    <property type="entry name" value="MBL_superfamily_lactonases"/>
</dbReference>
<dbReference type="InterPro" id="IPR001279">
    <property type="entry name" value="Metallo-B-lactamas"/>
</dbReference>
<evidence type="ECO:0000256" key="2">
    <source>
        <dbReference type="ARBA" id="ARBA00022723"/>
    </source>
</evidence>
<accession>A0AAE4UZC2</accession>
<dbReference type="RefSeq" id="WP_317743487.1">
    <property type="nucleotide sequence ID" value="NZ_JAWLUP010000031.1"/>
</dbReference>
<dbReference type="Proteomes" id="UP001185863">
    <property type="component" value="Unassembled WGS sequence"/>
</dbReference>
<feature type="domain" description="Metallo-beta-lactamase" evidence="5">
    <location>
        <begin position="44"/>
        <end position="250"/>
    </location>
</feature>
<organism evidence="6 7">
    <name type="scientific">Rhodococcus oxybenzonivorans</name>
    <dbReference type="NCBI Taxonomy" id="1990687"/>
    <lineage>
        <taxon>Bacteria</taxon>
        <taxon>Bacillati</taxon>
        <taxon>Actinomycetota</taxon>
        <taxon>Actinomycetes</taxon>
        <taxon>Mycobacteriales</taxon>
        <taxon>Nocardiaceae</taxon>
        <taxon>Rhodococcus</taxon>
    </lineage>
</organism>
<dbReference type="Pfam" id="PF00753">
    <property type="entry name" value="Lactamase_B"/>
    <property type="match status" value="1"/>
</dbReference>
<evidence type="ECO:0000313" key="6">
    <source>
        <dbReference type="EMBL" id="MDV7265751.1"/>
    </source>
</evidence>
<dbReference type="PANTHER" id="PTHR42978:SF6">
    <property type="entry name" value="QUORUM-QUENCHING LACTONASE YTNP-RELATED"/>
    <property type="match status" value="1"/>
</dbReference>
<dbReference type="EMBL" id="JAWLUP010000031">
    <property type="protein sequence ID" value="MDV7265751.1"/>
    <property type="molecule type" value="Genomic_DNA"/>
</dbReference>
<proteinExistence type="inferred from homology"/>
<keyword evidence="2" id="KW-0479">Metal-binding</keyword>
<comment type="caution">
    <text evidence="6">The sequence shown here is derived from an EMBL/GenBank/DDBJ whole genome shotgun (WGS) entry which is preliminary data.</text>
</comment>
<dbReference type="SUPFAM" id="SSF56281">
    <property type="entry name" value="Metallo-hydrolase/oxidoreductase"/>
    <property type="match status" value="1"/>
</dbReference>
<gene>
    <name evidence="6" type="ORF">R4315_14535</name>
</gene>
<evidence type="ECO:0000259" key="5">
    <source>
        <dbReference type="SMART" id="SM00849"/>
    </source>
</evidence>
<evidence type="ECO:0000256" key="3">
    <source>
        <dbReference type="ARBA" id="ARBA00022801"/>
    </source>
</evidence>
<comment type="similarity">
    <text evidence="1">Belongs to the metallo-beta-lactamase superfamily.</text>
</comment>
<reference evidence="6" key="1">
    <citation type="submission" date="2023-10" db="EMBL/GenBank/DDBJ databases">
        <title>Development of a sustainable strategy for remediation of hydrocarbon-contaminated territories based on the waste exchange concept.</title>
        <authorList>
            <person name="Krivoruchko A."/>
        </authorList>
    </citation>
    <scope>NUCLEOTIDE SEQUENCE</scope>
    <source>
        <strain evidence="6">IEGM 68</strain>
    </source>
</reference>